<name>A0A0B6ZEJ5_9EUPU</name>
<evidence type="ECO:0000313" key="1">
    <source>
        <dbReference type="EMBL" id="CEK67014.1"/>
    </source>
</evidence>
<dbReference type="AlphaFoldDB" id="A0A0B6ZEJ5"/>
<dbReference type="EMBL" id="HACG01020149">
    <property type="protein sequence ID" value="CEK67014.1"/>
    <property type="molecule type" value="Transcribed_RNA"/>
</dbReference>
<sequence>MNITTGKRETRKRNEKEECNKYYKHSQKMFIIFKIIFGNRAGLLSLCTAA</sequence>
<proteinExistence type="predicted"/>
<protein>
    <submittedName>
        <fullName evidence="1">Uncharacterized protein</fullName>
    </submittedName>
</protein>
<reference evidence="1" key="1">
    <citation type="submission" date="2014-12" db="EMBL/GenBank/DDBJ databases">
        <title>Insight into the proteome of Arion vulgaris.</title>
        <authorList>
            <person name="Aradska J."/>
            <person name="Bulat T."/>
            <person name="Smidak R."/>
            <person name="Sarate P."/>
            <person name="Gangsoo J."/>
            <person name="Sialana F."/>
            <person name="Bilban M."/>
            <person name="Lubec G."/>
        </authorList>
    </citation>
    <scope>NUCLEOTIDE SEQUENCE</scope>
    <source>
        <tissue evidence="1">Skin</tissue>
    </source>
</reference>
<organism evidence="1">
    <name type="scientific">Arion vulgaris</name>
    <dbReference type="NCBI Taxonomy" id="1028688"/>
    <lineage>
        <taxon>Eukaryota</taxon>
        <taxon>Metazoa</taxon>
        <taxon>Spiralia</taxon>
        <taxon>Lophotrochozoa</taxon>
        <taxon>Mollusca</taxon>
        <taxon>Gastropoda</taxon>
        <taxon>Heterobranchia</taxon>
        <taxon>Euthyneura</taxon>
        <taxon>Panpulmonata</taxon>
        <taxon>Eupulmonata</taxon>
        <taxon>Stylommatophora</taxon>
        <taxon>Helicina</taxon>
        <taxon>Arionoidea</taxon>
        <taxon>Arionidae</taxon>
        <taxon>Arion</taxon>
    </lineage>
</organism>
<accession>A0A0B6ZEJ5</accession>
<gene>
    <name evidence="1" type="primary">ORF61009</name>
</gene>
<feature type="non-terminal residue" evidence="1">
    <location>
        <position position="50"/>
    </location>
</feature>